<comment type="caution">
    <text evidence="1">The sequence shown here is derived from an EMBL/GenBank/DDBJ whole genome shotgun (WGS) entry which is preliminary data.</text>
</comment>
<protein>
    <submittedName>
        <fullName evidence="1">Uncharacterized protein</fullName>
    </submittedName>
</protein>
<evidence type="ECO:0000313" key="1">
    <source>
        <dbReference type="EMBL" id="PWL55141.1"/>
    </source>
</evidence>
<proteinExistence type="predicted"/>
<reference evidence="1 2" key="1">
    <citation type="submission" date="2018-03" db="EMBL/GenBank/DDBJ databases">
        <title>The uncultured portion of the human microbiome is neutrally assembled.</title>
        <authorList>
            <person name="Jeraldo P."/>
            <person name="Boardman L."/>
            <person name="White B.A."/>
            <person name="Nelson H."/>
            <person name="Goldenfeld N."/>
            <person name="Chia N."/>
        </authorList>
    </citation>
    <scope>NUCLEOTIDE SEQUENCE [LARGE SCALE GENOMIC DNA]</scope>
    <source>
        <strain evidence="1">CIM:MAG 903</strain>
    </source>
</reference>
<name>A0A316MAX2_9CLOT</name>
<accession>A0A316MAX2</accession>
<dbReference type="Proteomes" id="UP000246114">
    <property type="component" value="Unassembled WGS sequence"/>
</dbReference>
<gene>
    <name evidence="1" type="ORF">DBY38_02400</name>
</gene>
<dbReference type="AlphaFoldDB" id="A0A316MAX2"/>
<organism evidence="1 2">
    <name type="scientific">Clostridium cadaveris</name>
    <dbReference type="NCBI Taxonomy" id="1529"/>
    <lineage>
        <taxon>Bacteria</taxon>
        <taxon>Bacillati</taxon>
        <taxon>Bacillota</taxon>
        <taxon>Clostridia</taxon>
        <taxon>Eubacteriales</taxon>
        <taxon>Clostridiaceae</taxon>
        <taxon>Clostridium</taxon>
    </lineage>
</organism>
<sequence length="114" mass="13342">MNILDWEYYNSHFPKLNKNEFNKIVYACTALTIDRLIKDVDALNESELTKVKDCICNVINYKHELEEKGNKSSISNDGLSVSYVQKTNLQIEEELEQIFNTWLGVLKKSGWIYF</sequence>
<evidence type="ECO:0000313" key="2">
    <source>
        <dbReference type="Proteomes" id="UP000246114"/>
    </source>
</evidence>
<dbReference type="EMBL" id="QAMZ01000012">
    <property type="protein sequence ID" value="PWL55141.1"/>
    <property type="molecule type" value="Genomic_DNA"/>
</dbReference>